<dbReference type="PANTHER" id="PTHR40407">
    <property type="entry name" value="MEMBRANE PROTEIN-LIKE PROTEIN"/>
    <property type="match status" value="1"/>
</dbReference>
<proteinExistence type="predicted"/>
<sequence>MNSKTITQRINSIDALRGLIIILMLLDHARERFFYNHPVADPMILETTEPGLFWSRFAAHFCAPIFVFLTGLSAWLYQQKHDGSPSVTREFLWKRGLFLVILEFTVINFLWFGTHQTLYLQVIWVIGLCMLILGACVNLPYRLLLVLGLLIVAGHNALNFIQLNPGEWGYTAWTLLHDRGYILQSDALSIRASYPLLPWIGVILLGYAAGPLYSKSFSSERRAYWLLGLTAFCLTGFLLLRGFNIYGETQVWSQQESLAATVRAIFNVTKYPPSLNFLQITFAGMFAMLYLMERLQGKWTEVLTAFGGAPMFFYIVHLYVLLLLYTLATAILGAPEEGFMSLPNIYWVWLTTIVLAALLYKPTQMFNRYKRRSNKAWVKYL</sequence>
<dbReference type="Proteomes" id="UP001139474">
    <property type="component" value="Unassembled WGS sequence"/>
</dbReference>
<evidence type="ECO:0000256" key="1">
    <source>
        <dbReference type="SAM" id="Phobius"/>
    </source>
</evidence>
<dbReference type="AlphaFoldDB" id="A0A9X2JRP2"/>
<feature type="transmembrane region" description="Helical" evidence="1">
    <location>
        <begin position="275"/>
        <end position="292"/>
    </location>
</feature>
<feature type="transmembrane region" description="Helical" evidence="1">
    <location>
        <begin position="118"/>
        <end position="136"/>
    </location>
</feature>
<keyword evidence="1" id="KW-1133">Transmembrane helix</keyword>
<evidence type="ECO:0000313" key="3">
    <source>
        <dbReference type="EMBL" id="MCP1338414.1"/>
    </source>
</evidence>
<protein>
    <submittedName>
        <fullName evidence="3">Heparan-alpha-glucosaminide N-acetyltransferase domain-containing protein</fullName>
    </submittedName>
</protein>
<evidence type="ECO:0000313" key="4">
    <source>
        <dbReference type="Proteomes" id="UP001139474"/>
    </source>
</evidence>
<organism evidence="3 4">
    <name type="scientific">Idiomarina rhizosphaerae</name>
    <dbReference type="NCBI Taxonomy" id="2961572"/>
    <lineage>
        <taxon>Bacteria</taxon>
        <taxon>Pseudomonadati</taxon>
        <taxon>Pseudomonadota</taxon>
        <taxon>Gammaproteobacteria</taxon>
        <taxon>Alteromonadales</taxon>
        <taxon>Idiomarinaceae</taxon>
        <taxon>Idiomarina</taxon>
    </lineage>
</organism>
<feature type="domain" description="Heparan-alpha-glucosaminide N-acetyltransferase catalytic" evidence="2">
    <location>
        <begin position="9"/>
        <end position="220"/>
    </location>
</feature>
<name>A0A9X2JRP2_9GAMM</name>
<gene>
    <name evidence="3" type="ORF">NJR55_02295</name>
</gene>
<accession>A0A9X2JRP2</accession>
<dbReference type="PANTHER" id="PTHR40407:SF1">
    <property type="entry name" value="HEPARAN-ALPHA-GLUCOSAMINIDE N-ACETYLTRANSFERASE CATALYTIC DOMAIN-CONTAINING PROTEIN"/>
    <property type="match status" value="1"/>
</dbReference>
<feature type="transmembrane region" description="Helical" evidence="1">
    <location>
        <begin position="225"/>
        <end position="243"/>
    </location>
</feature>
<feature type="transmembrane region" description="Helical" evidence="1">
    <location>
        <begin position="96"/>
        <end position="112"/>
    </location>
</feature>
<comment type="caution">
    <text evidence="3">The sequence shown here is derived from an EMBL/GenBank/DDBJ whole genome shotgun (WGS) entry which is preliminary data.</text>
</comment>
<feature type="transmembrane region" description="Helical" evidence="1">
    <location>
        <begin position="143"/>
        <end position="161"/>
    </location>
</feature>
<dbReference type="EMBL" id="JAMZDE010000001">
    <property type="protein sequence ID" value="MCP1338414.1"/>
    <property type="molecule type" value="Genomic_DNA"/>
</dbReference>
<reference evidence="3" key="1">
    <citation type="submission" date="2022-06" db="EMBL/GenBank/DDBJ databases">
        <title>Idiomarina rhizosphaerae M1R2S28.</title>
        <authorList>
            <person name="Sun J.-Q."/>
            <person name="Li L.-F."/>
        </authorList>
    </citation>
    <scope>NUCLEOTIDE SEQUENCE</scope>
    <source>
        <strain evidence="3">M1R2S28</strain>
    </source>
</reference>
<keyword evidence="1" id="KW-0812">Transmembrane</keyword>
<dbReference type="Pfam" id="PF07786">
    <property type="entry name" value="HGSNAT_cat"/>
    <property type="match status" value="1"/>
</dbReference>
<feature type="transmembrane region" description="Helical" evidence="1">
    <location>
        <begin position="57"/>
        <end position="76"/>
    </location>
</feature>
<keyword evidence="1" id="KW-0472">Membrane</keyword>
<dbReference type="InterPro" id="IPR012429">
    <property type="entry name" value="HGSNAT_cat"/>
</dbReference>
<feature type="transmembrane region" description="Helical" evidence="1">
    <location>
        <begin position="12"/>
        <end position="29"/>
    </location>
</feature>
<keyword evidence="4" id="KW-1185">Reference proteome</keyword>
<feature type="transmembrane region" description="Helical" evidence="1">
    <location>
        <begin position="312"/>
        <end position="333"/>
    </location>
</feature>
<feature type="transmembrane region" description="Helical" evidence="1">
    <location>
        <begin position="196"/>
        <end position="213"/>
    </location>
</feature>
<evidence type="ECO:0000259" key="2">
    <source>
        <dbReference type="Pfam" id="PF07786"/>
    </source>
</evidence>
<feature type="transmembrane region" description="Helical" evidence="1">
    <location>
        <begin position="345"/>
        <end position="363"/>
    </location>
</feature>
<dbReference type="RefSeq" id="WP_253617469.1">
    <property type="nucleotide sequence ID" value="NZ_JAMZDE010000001.1"/>
</dbReference>